<dbReference type="PANTHER" id="PTHR30185:SF18">
    <property type="entry name" value="TRANSCRIPTIONAL REGULATOR MTLR"/>
    <property type="match status" value="1"/>
</dbReference>
<dbReference type="InterPro" id="IPR050661">
    <property type="entry name" value="BglG_antiterminators"/>
</dbReference>
<sequence length="683" mass="80394">MLMSNRIKEIIEVILNSRGYVTVGEIAKQIEVSDRTVYREIPEVMEVMRGYGVQLNTASKKGMVAVGSAEDMRNLRSFLGMKNQIYIVDPKERVDFILLYLLHENDYIKTEALAIDNDTSIPTVRNDLKKVKEQLSGYDLHLIQKKGEGILITGSEIEKNALTVNTLLNHVDESSLYQWLNKEGDLSNPFVRRMEEYGYHHVMTVCHRIIKSIVQDQYELSTMIKDREYLEYILLIAMMIDCHKKGRPYKKEFETENFNKEEQKITRQVKKSLEKEFHVMLSEQEEQYIRWVLHVGMVQDTSRVYTIQNHLLDAKIYNFIQYVEDRMGIQLIRDKELKESLYIHIDRALIRIRSGMCISNPLIEDVKRDYEELFMVIREGADRIFDGDFFPDDEIGYLVLYFAVSLDNVMKRSFRILVVCSGGMGSSKMLSHRLEQEIPEICVRKEVSLIGFGQENLDEYDLILSTIPLYIDKRNYLKVSPLLSRNELEQIHEAIKRHKYKTMRKITIREKEQRQLETRDHIESLEKLRALMDVGLRVIKRFKVVQAKEKNLKNNLLRILSEESGRQASELDARNRKQQFYLIPATDMVYYEAVFSQMSEPRLFAVHFEDEQYMSSGEKYTDVIYAVYPENPSEYEKNTLNHVLESVIDDKDIQHLIHKADEKGIRQWIGYRFKQYLAELLSL</sequence>
<keyword evidence="3" id="KW-0805">Transcription regulation</keyword>
<dbReference type="GO" id="GO:0008982">
    <property type="term" value="F:protein-N(PI)-phosphohistidine-sugar phosphotransferase activity"/>
    <property type="evidence" value="ECO:0007669"/>
    <property type="project" value="InterPro"/>
</dbReference>
<dbReference type="SUPFAM" id="SSF52794">
    <property type="entry name" value="PTS system IIB component-like"/>
    <property type="match status" value="1"/>
</dbReference>
<evidence type="ECO:0000259" key="5">
    <source>
        <dbReference type="PROSITE" id="PS51099"/>
    </source>
</evidence>
<name>A0A4P8IER7_9FIRM</name>
<dbReference type="GO" id="GO:0009401">
    <property type="term" value="P:phosphoenolpyruvate-dependent sugar phosphotransferase system"/>
    <property type="evidence" value="ECO:0007669"/>
    <property type="project" value="InterPro"/>
</dbReference>
<evidence type="ECO:0000313" key="7">
    <source>
        <dbReference type="EMBL" id="QCP35157.1"/>
    </source>
</evidence>
<reference evidence="7 8" key="1">
    <citation type="submission" date="2019-05" db="EMBL/GenBank/DDBJ databases">
        <title>Complete genome sequencing of Anaerostipes rhamnosivorans.</title>
        <authorList>
            <person name="Bui T.P.N."/>
            <person name="de Vos W.M."/>
        </authorList>
    </citation>
    <scope>NUCLEOTIDE SEQUENCE [LARGE SCALE GENOMIC DNA]</scope>
    <source>
        <strain evidence="7 8">1y2</strain>
    </source>
</reference>
<accession>A0A4P8IER7</accession>
<dbReference type="InterPro" id="IPR011608">
    <property type="entry name" value="PRD"/>
</dbReference>
<dbReference type="SUPFAM" id="SSF63520">
    <property type="entry name" value="PTS-regulatory domain, PRD"/>
    <property type="match status" value="1"/>
</dbReference>
<dbReference type="InterPro" id="IPR036095">
    <property type="entry name" value="PTS_EIIB-like_sf"/>
</dbReference>
<dbReference type="PROSITE" id="PS51372">
    <property type="entry name" value="PRD_2"/>
    <property type="match status" value="1"/>
</dbReference>
<dbReference type="SUPFAM" id="SSF46785">
    <property type="entry name" value="Winged helix' DNA-binding domain"/>
    <property type="match status" value="1"/>
</dbReference>
<dbReference type="EMBL" id="CP040058">
    <property type="protein sequence ID" value="QCP35157.1"/>
    <property type="molecule type" value="Genomic_DNA"/>
</dbReference>
<dbReference type="GO" id="GO:0006355">
    <property type="term" value="P:regulation of DNA-templated transcription"/>
    <property type="evidence" value="ECO:0007669"/>
    <property type="project" value="InterPro"/>
</dbReference>
<feature type="domain" description="PTS EIIB type-2" evidence="5">
    <location>
        <begin position="414"/>
        <end position="503"/>
    </location>
</feature>
<evidence type="ECO:0000256" key="2">
    <source>
        <dbReference type="ARBA" id="ARBA00022737"/>
    </source>
</evidence>
<dbReference type="InterPro" id="IPR036634">
    <property type="entry name" value="PRD_sf"/>
</dbReference>
<feature type="domain" description="PRD" evidence="6">
    <location>
        <begin position="307"/>
        <end position="412"/>
    </location>
</feature>
<dbReference type="InterPro" id="IPR013196">
    <property type="entry name" value="HTH_11"/>
</dbReference>
<dbReference type="Gene3D" id="3.40.50.2300">
    <property type="match status" value="1"/>
</dbReference>
<keyword evidence="8" id="KW-1185">Reference proteome</keyword>
<dbReference type="CDD" id="cd05568">
    <property type="entry name" value="PTS_IIB_bgl_like"/>
    <property type="match status" value="1"/>
</dbReference>
<dbReference type="PROSITE" id="PS51099">
    <property type="entry name" value="PTS_EIIB_TYPE_2"/>
    <property type="match status" value="1"/>
</dbReference>
<dbReference type="Pfam" id="PF08279">
    <property type="entry name" value="HTH_11"/>
    <property type="match status" value="1"/>
</dbReference>
<dbReference type="InterPro" id="IPR036388">
    <property type="entry name" value="WH-like_DNA-bd_sf"/>
</dbReference>
<protein>
    <submittedName>
        <fullName evidence="7">Mannitol operon activator, BglG family</fullName>
    </submittedName>
</protein>
<dbReference type="OrthoDB" id="3175596at2"/>
<proteinExistence type="predicted"/>
<organism evidence="7 8">
    <name type="scientific">Anaerostipes rhamnosivorans</name>
    <dbReference type="NCBI Taxonomy" id="1229621"/>
    <lineage>
        <taxon>Bacteria</taxon>
        <taxon>Bacillati</taxon>
        <taxon>Bacillota</taxon>
        <taxon>Clostridia</taxon>
        <taxon>Lachnospirales</taxon>
        <taxon>Lachnospiraceae</taxon>
        <taxon>Anaerostipes</taxon>
    </lineage>
</organism>
<dbReference type="Gene3D" id="1.10.10.10">
    <property type="entry name" value="Winged helix-like DNA-binding domain superfamily/Winged helix DNA-binding domain"/>
    <property type="match status" value="1"/>
</dbReference>
<dbReference type="AlphaFoldDB" id="A0A4P8IER7"/>
<evidence type="ECO:0000256" key="4">
    <source>
        <dbReference type="ARBA" id="ARBA00023163"/>
    </source>
</evidence>
<evidence type="ECO:0000313" key="8">
    <source>
        <dbReference type="Proteomes" id="UP000298653"/>
    </source>
</evidence>
<dbReference type="PANTHER" id="PTHR30185">
    <property type="entry name" value="CRYPTIC BETA-GLUCOSIDE BGL OPERON ANTITERMINATOR"/>
    <property type="match status" value="1"/>
</dbReference>
<keyword evidence="2" id="KW-0677">Repeat</keyword>
<dbReference type="InterPro" id="IPR013011">
    <property type="entry name" value="PTS_EIIB_2"/>
</dbReference>
<keyword evidence="4" id="KW-0804">Transcription</keyword>
<dbReference type="InterPro" id="IPR036390">
    <property type="entry name" value="WH_DNA-bd_sf"/>
</dbReference>
<dbReference type="Gene3D" id="1.10.1790.10">
    <property type="entry name" value="PRD domain"/>
    <property type="match status" value="1"/>
</dbReference>
<evidence type="ECO:0000256" key="3">
    <source>
        <dbReference type="ARBA" id="ARBA00023015"/>
    </source>
</evidence>
<dbReference type="Proteomes" id="UP000298653">
    <property type="component" value="Chromosome"/>
</dbReference>
<evidence type="ECO:0000259" key="6">
    <source>
        <dbReference type="PROSITE" id="PS51372"/>
    </source>
</evidence>
<dbReference type="Pfam" id="PF00874">
    <property type="entry name" value="PRD"/>
    <property type="match status" value="1"/>
</dbReference>
<gene>
    <name evidence="7" type="ORF">AR1Y2_1703</name>
</gene>
<evidence type="ECO:0000256" key="1">
    <source>
        <dbReference type="ARBA" id="ARBA00022679"/>
    </source>
</evidence>
<dbReference type="KEGG" id="arf:AR1Y2_1703"/>
<keyword evidence="1" id="KW-0808">Transferase</keyword>